<dbReference type="EMBL" id="JAAOAQ010000125">
    <property type="protein sequence ID" value="KAF5565822.1"/>
    <property type="molecule type" value="Genomic_DNA"/>
</dbReference>
<dbReference type="OrthoDB" id="341259at2759"/>
<evidence type="ECO:0000313" key="2">
    <source>
        <dbReference type="Proteomes" id="UP000582016"/>
    </source>
</evidence>
<protein>
    <submittedName>
        <fullName evidence="1">Ankyrin repeat</fullName>
    </submittedName>
</protein>
<proteinExistence type="predicted"/>
<dbReference type="AlphaFoldDB" id="A0A8H5NGV0"/>
<evidence type="ECO:0000313" key="1">
    <source>
        <dbReference type="EMBL" id="KAF5565822.1"/>
    </source>
</evidence>
<sequence>MMTANLVRGDEGVPEDKSWLAGVESRFVRRWLRSAKTYNTWQTAILAITPPTRYPIAHFSPRLHGTPPFLIQEKLKKFHGRSGPRLIYIYGLGYPARTAMISQYWQRLDESRLSDCITTVCGDTFYYQFEKFDNRRNTIRAMILTWINEIIWSSSFTSYAADSACFNLLQGLRYEENRWYFSNEVLDEQGGNDTEYRLIISTSGADSLLLDSVLNSGTLCLTELSQEVVGFAIDEIGLHASGLSSSLEELLRRRPALQGCKEQLGALIQECHDSVFLGCQMLNWLGHFGRGMPTATIAAALCKIRPVTPSSVISAVMNSIPLEKRNWAARVYQWVVYALEPLTVGALVHAVVAFTAPLDSVVLADIDEEQFLKDLETHFAGLILFDGRYLKLPHESFYEASITGVKELLLDETPEAVQVALAKACLEYLMNSQVHPHYQQLAVDSYGGDSLKRPLFLRRDGLLEYAVQYRPQHYRLAGSERPFSIALEFFKEVVTYRKWAEAYYLLSNPFTRIERSYLSSLPIMAALGLKDLVQEQSNRHTTSSSYIWTTGYLSPKQLDMAIWI</sequence>
<keyword evidence="2" id="KW-1185">Reference proteome</keyword>
<reference evidence="1 2" key="1">
    <citation type="submission" date="2020-05" db="EMBL/GenBank/DDBJ databases">
        <title>Identification and distribution of gene clusters putatively required for synthesis of sphingolipid metabolism inhibitors in phylogenetically diverse species of the filamentous fungus Fusarium.</title>
        <authorList>
            <person name="Kim H.-S."/>
            <person name="Busman M."/>
            <person name="Brown D.W."/>
            <person name="Divon H."/>
            <person name="Uhlig S."/>
            <person name="Proctor R.H."/>
        </authorList>
    </citation>
    <scope>NUCLEOTIDE SEQUENCE [LARGE SCALE GENOMIC DNA]</scope>
    <source>
        <strain evidence="1 2">NRRL 13617</strain>
    </source>
</reference>
<accession>A0A8H5NGV0</accession>
<comment type="caution">
    <text evidence="1">The sequence shown here is derived from an EMBL/GenBank/DDBJ whole genome shotgun (WGS) entry which is preliminary data.</text>
</comment>
<organism evidence="1 2">
    <name type="scientific">Fusarium phyllophilum</name>
    <dbReference type="NCBI Taxonomy" id="47803"/>
    <lineage>
        <taxon>Eukaryota</taxon>
        <taxon>Fungi</taxon>
        <taxon>Dikarya</taxon>
        <taxon>Ascomycota</taxon>
        <taxon>Pezizomycotina</taxon>
        <taxon>Sordariomycetes</taxon>
        <taxon>Hypocreomycetidae</taxon>
        <taxon>Hypocreales</taxon>
        <taxon>Nectriaceae</taxon>
        <taxon>Fusarium</taxon>
        <taxon>Fusarium fujikuroi species complex</taxon>
    </lineage>
</organism>
<dbReference type="Proteomes" id="UP000582016">
    <property type="component" value="Unassembled WGS sequence"/>
</dbReference>
<gene>
    <name evidence="1" type="ORF">FPHYL_4040</name>
</gene>
<name>A0A8H5NGV0_9HYPO</name>